<protein>
    <submittedName>
        <fullName evidence="1">Uncharacterized protein</fullName>
    </submittedName>
</protein>
<dbReference type="EMBL" id="FOWR01000030">
    <property type="protein sequence ID" value="SFP92917.1"/>
    <property type="molecule type" value="Genomic_DNA"/>
</dbReference>
<proteinExistence type="predicted"/>
<dbReference type="RefSeq" id="WP_017011276.1">
    <property type="nucleotide sequence ID" value="NZ_FOWR01000030.1"/>
</dbReference>
<name>A0A1I5UD03_9GAMM</name>
<dbReference type="OrthoDB" id="5880976at2"/>
<accession>A0A1I5UD03</accession>
<sequence length="228" mass="25803">MIDKIRLFIIECVDPMDLLQERSEATALEKICKAIGHEVAILRAFCEQDLVKYLDYISSIDGNYAAANHSRVPLCIHISAHGNASGISFGRDFLNWHRLFLALSPILKDMSQYNGEVLISISACGAGQQKLVDEIEAEIARYHVDSDASNPHVEPPEYIFVTEGSQGKDVVYWDDATVSWTVFYHQISKLKAINDEGIHLILDDIEHATKTLLRSFKWDTKTQKYVVY</sequence>
<evidence type="ECO:0000313" key="1">
    <source>
        <dbReference type="EMBL" id="SFP92917.1"/>
    </source>
</evidence>
<evidence type="ECO:0000313" key="2">
    <source>
        <dbReference type="Proteomes" id="UP000182692"/>
    </source>
</evidence>
<dbReference type="AlphaFoldDB" id="A0A1I5UD03"/>
<dbReference type="STRING" id="1121869.SAMN03084138_03558"/>
<reference evidence="1 2" key="1">
    <citation type="submission" date="2016-10" db="EMBL/GenBank/DDBJ databases">
        <authorList>
            <person name="de Groot N.N."/>
        </authorList>
    </citation>
    <scope>NUCLEOTIDE SEQUENCE [LARGE SCALE GENOMIC DNA]</scope>
    <source>
        <strain evidence="1 2">DSM 15893</strain>
    </source>
</reference>
<organism evidence="1 2">
    <name type="scientific">Enterovibrio norvegicus DSM 15893</name>
    <dbReference type="NCBI Taxonomy" id="1121869"/>
    <lineage>
        <taxon>Bacteria</taxon>
        <taxon>Pseudomonadati</taxon>
        <taxon>Pseudomonadota</taxon>
        <taxon>Gammaproteobacteria</taxon>
        <taxon>Vibrionales</taxon>
        <taxon>Vibrionaceae</taxon>
        <taxon>Enterovibrio</taxon>
    </lineage>
</organism>
<dbReference type="Proteomes" id="UP000182692">
    <property type="component" value="Unassembled WGS sequence"/>
</dbReference>
<dbReference type="GeneID" id="35874217"/>
<gene>
    <name evidence="1" type="ORF">SAMN03084138_03558</name>
</gene>